<evidence type="ECO:0000259" key="1">
    <source>
        <dbReference type="Pfam" id="PF08937"/>
    </source>
</evidence>
<gene>
    <name evidence="2" type="ORF">L8R85_23710</name>
</gene>
<dbReference type="Proteomes" id="UP001159663">
    <property type="component" value="Unassembled WGS sequence"/>
</dbReference>
<accession>A0AA43G1R1</accession>
<protein>
    <submittedName>
        <fullName evidence="2">TIR domain-containing protein</fullName>
    </submittedName>
</protein>
<dbReference type="AlphaFoldDB" id="A0AA43G1R1"/>
<dbReference type="Pfam" id="PF08937">
    <property type="entry name" value="ThsB_TIR"/>
    <property type="match status" value="1"/>
</dbReference>
<name>A0AA43G1R1_VIBSP</name>
<evidence type="ECO:0000313" key="2">
    <source>
        <dbReference type="EMBL" id="MDH5924025.1"/>
    </source>
</evidence>
<comment type="caution">
    <text evidence="2">The sequence shown here is derived from an EMBL/GenBank/DDBJ whole genome shotgun (WGS) entry which is preliminary data.</text>
</comment>
<sequence>MSIYNGGWGGMQHQQIKRNVFISYYHGDQVAVNEFVRIFGRELNVFSPCMLAEGQRFTDDIINSTNPAYVMQQIRNKYFGHSTVTIVLLGDCTHSRRYVDWEIKASLQRGGVGGQLPHGLMAINLCKQNSSQYIPPKFWDNWKKGNTDCYAPFYYYPNTADELRGWIEDAFHARKTKAHLIDNSRDMMKNNKACSRCGVTH</sequence>
<dbReference type="EMBL" id="JAKMYX010000153">
    <property type="protein sequence ID" value="MDH5924025.1"/>
    <property type="molecule type" value="Genomic_DNA"/>
</dbReference>
<dbReference type="RefSeq" id="WP_221628890.1">
    <property type="nucleotide sequence ID" value="NZ_JAKMYX010000153.1"/>
</dbReference>
<evidence type="ECO:0000313" key="3">
    <source>
        <dbReference type="Proteomes" id="UP001159663"/>
    </source>
</evidence>
<reference evidence="2" key="1">
    <citation type="submission" date="2022-01" db="EMBL/GenBank/DDBJ databases">
        <title>Vibrio aestuarianus Clade A and Clade B isolates are associated with Pacific oyster (Crassostrea gigas) disease outbreaks across Ireland.</title>
        <authorList>
            <person name="Coyle N."/>
            <person name="O'Toole C."/>
            <person name="Thomas J.C.L."/>
            <person name="Ryder D."/>
            <person name="Cheslett D."/>
            <person name="Feist S."/>
            <person name="Bean T."/>
            <person name="Joseph A."/>
            <person name="Waina A."/>
            <person name="Feil E."/>
            <person name="Verner-Jeffreys D.W."/>
        </authorList>
    </citation>
    <scope>NUCLEOTIDE SEQUENCE</scope>
    <source>
        <strain evidence="2">S/17/14 A</strain>
    </source>
</reference>
<dbReference type="InterPro" id="IPR015032">
    <property type="entry name" value="ThsB__TIR-like_domain"/>
</dbReference>
<feature type="domain" description="Thoeris protein ThsB TIR-like" evidence="1">
    <location>
        <begin position="21"/>
        <end position="110"/>
    </location>
</feature>
<proteinExistence type="predicted"/>
<organism evidence="2 3">
    <name type="scientific">Vibrio splendidus</name>
    <dbReference type="NCBI Taxonomy" id="29497"/>
    <lineage>
        <taxon>Bacteria</taxon>
        <taxon>Pseudomonadati</taxon>
        <taxon>Pseudomonadota</taxon>
        <taxon>Gammaproteobacteria</taxon>
        <taxon>Vibrionales</taxon>
        <taxon>Vibrionaceae</taxon>
        <taxon>Vibrio</taxon>
    </lineage>
</organism>